<dbReference type="AlphaFoldDB" id="A0A0K0DK02"/>
<name>A0A0K0DK02_ANGCA</name>
<sequence>LAFTTIFRLRLNYHFLVQICKAKAQLKALKDSGKTTAKQFLSDINTLEFQLFHLITAGDPHSQRFEDDFSDTAITVNYLRRIVAPQTCAINKQELLHLVKNDHVQKLHESVTEDRNTEALKLKDVRSLT</sequence>
<dbReference type="WBParaSite" id="ACAC_0001179001-mRNA-1">
    <property type="protein sequence ID" value="ACAC_0001179001-mRNA-1"/>
    <property type="gene ID" value="ACAC_0001179001"/>
</dbReference>
<organism evidence="1 2">
    <name type="scientific">Angiostrongylus cantonensis</name>
    <name type="common">Rat lungworm</name>
    <dbReference type="NCBI Taxonomy" id="6313"/>
    <lineage>
        <taxon>Eukaryota</taxon>
        <taxon>Metazoa</taxon>
        <taxon>Ecdysozoa</taxon>
        <taxon>Nematoda</taxon>
        <taxon>Chromadorea</taxon>
        <taxon>Rhabditida</taxon>
        <taxon>Rhabditina</taxon>
        <taxon>Rhabditomorpha</taxon>
        <taxon>Strongyloidea</taxon>
        <taxon>Metastrongylidae</taxon>
        <taxon>Angiostrongylus</taxon>
    </lineage>
</organism>
<keyword evidence="1" id="KW-1185">Reference proteome</keyword>
<reference evidence="2" key="2">
    <citation type="submission" date="2017-02" db="UniProtKB">
        <authorList>
            <consortium name="WormBaseParasite"/>
        </authorList>
    </citation>
    <scope>IDENTIFICATION</scope>
</reference>
<dbReference type="STRING" id="6313.A0A0K0DK02"/>
<evidence type="ECO:0000313" key="2">
    <source>
        <dbReference type="WBParaSite" id="ACAC_0001179001-mRNA-1"/>
    </source>
</evidence>
<reference evidence="1" key="1">
    <citation type="submission" date="2012-09" db="EMBL/GenBank/DDBJ databases">
        <authorList>
            <person name="Martin A.A."/>
        </authorList>
    </citation>
    <scope>NUCLEOTIDE SEQUENCE</scope>
</reference>
<accession>A0A0K0DK02</accession>
<proteinExistence type="predicted"/>
<dbReference type="Proteomes" id="UP000035642">
    <property type="component" value="Unassembled WGS sequence"/>
</dbReference>
<evidence type="ECO:0000313" key="1">
    <source>
        <dbReference type="Proteomes" id="UP000035642"/>
    </source>
</evidence>
<protein>
    <submittedName>
        <fullName evidence="2">RPOL4c domain-containing protein</fullName>
    </submittedName>
</protein>